<dbReference type="PANTHER" id="PTHR11091">
    <property type="entry name" value="OXIDOREDUCTASE-RELATED"/>
    <property type="match status" value="1"/>
</dbReference>
<dbReference type="EMBL" id="FNTI01000001">
    <property type="protein sequence ID" value="SEB89807.1"/>
    <property type="molecule type" value="Genomic_DNA"/>
</dbReference>
<dbReference type="SUPFAM" id="SSF89733">
    <property type="entry name" value="L-sulfolactate dehydrogenase-like"/>
    <property type="match status" value="1"/>
</dbReference>
<dbReference type="InterPro" id="IPR036111">
    <property type="entry name" value="Mal/L-sulfo/L-lacto_DH-like_sf"/>
</dbReference>
<dbReference type="Pfam" id="PF02615">
    <property type="entry name" value="Ldh_2"/>
    <property type="match status" value="1"/>
</dbReference>
<evidence type="ECO:0000256" key="1">
    <source>
        <dbReference type="ARBA" id="ARBA00006056"/>
    </source>
</evidence>
<dbReference type="Gene3D" id="1.10.1530.10">
    <property type="match status" value="1"/>
</dbReference>
<dbReference type="PANTHER" id="PTHR11091:SF0">
    <property type="entry name" value="MALATE DEHYDROGENASE"/>
    <property type="match status" value="1"/>
</dbReference>
<proteinExistence type="inferred from homology"/>
<dbReference type="NCBIfam" id="NF007504">
    <property type="entry name" value="PRK10098.1"/>
    <property type="match status" value="1"/>
</dbReference>
<reference evidence="3 4" key="1">
    <citation type="submission" date="2016-10" db="EMBL/GenBank/DDBJ databases">
        <authorList>
            <person name="de Groot N.N."/>
        </authorList>
    </citation>
    <scope>NUCLEOTIDE SEQUENCE [LARGE SCALE GENOMIC DNA]</scope>
    <source>
        <strain evidence="3 4">GAS522</strain>
    </source>
</reference>
<gene>
    <name evidence="3" type="ORF">SAMN05444171_0178</name>
</gene>
<organism evidence="3 4">
    <name type="scientific">Bradyrhizobium lablabi</name>
    <dbReference type="NCBI Taxonomy" id="722472"/>
    <lineage>
        <taxon>Bacteria</taxon>
        <taxon>Pseudomonadati</taxon>
        <taxon>Pseudomonadota</taxon>
        <taxon>Alphaproteobacteria</taxon>
        <taxon>Hyphomicrobiales</taxon>
        <taxon>Nitrobacteraceae</taxon>
        <taxon>Bradyrhizobium</taxon>
    </lineage>
</organism>
<dbReference type="InterPro" id="IPR043143">
    <property type="entry name" value="Mal/L-sulf/L-lact_DH-like_NADP"/>
</dbReference>
<dbReference type="AlphaFoldDB" id="A0A1M7K8G2"/>
<dbReference type="RefSeq" id="WP_074814384.1">
    <property type="nucleotide sequence ID" value="NZ_FNTI01000001.1"/>
</dbReference>
<protein>
    <submittedName>
        <fullName evidence="3">Uncharacterized oxidoreductase</fullName>
    </submittedName>
</protein>
<evidence type="ECO:0000256" key="2">
    <source>
        <dbReference type="ARBA" id="ARBA00023002"/>
    </source>
</evidence>
<keyword evidence="2" id="KW-0560">Oxidoreductase</keyword>
<name>A0A1M7K8G2_9BRAD</name>
<dbReference type="GO" id="GO:0016491">
    <property type="term" value="F:oxidoreductase activity"/>
    <property type="evidence" value="ECO:0007669"/>
    <property type="project" value="UniProtKB-KW"/>
</dbReference>
<dbReference type="OrthoDB" id="9811519at2"/>
<evidence type="ECO:0000313" key="4">
    <source>
        <dbReference type="Proteomes" id="UP000183208"/>
    </source>
</evidence>
<accession>A0A1M7K8G2</accession>
<sequence length="349" mass="36911">MIIDHARLRTFANRIVAAGGSTPAEAAIVAEHLVEANLRGHDSHGVGMLVAYVRDFEAGTLKVNQKPEIISDTGTISVWDAHAGYGQVVARQAVEWAIEAAKKHGVAVNGLRNAHHIGRVGTYGEIAARAGMVALHFVNVASGPPPVAPFRGREGRFLTNPVCIAIPGTASNEPILLDFATSRVALGKVRVAHNAGKPMLDGALLDHAGQPTTDPSVMYTEPRGVVLPFGDHKGSGLALVCELLAGAIVGSASVSTNTPPERGIINGMLSIVIDPGRLSTRDSMLAEIDAMIGWVKSAKPSDPDLPVLVAGEPEQIARAERIKNGIDVEEETWNQLTAIAERYQISLDR</sequence>
<dbReference type="InterPro" id="IPR043144">
    <property type="entry name" value="Mal/L-sulf/L-lact_DH-like_ah"/>
</dbReference>
<dbReference type="InterPro" id="IPR003767">
    <property type="entry name" value="Malate/L-lactate_DH-like"/>
</dbReference>
<comment type="similarity">
    <text evidence="1">Belongs to the LDH2/MDH2 oxidoreductase family.</text>
</comment>
<evidence type="ECO:0000313" key="3">
    <source>
        <dbReference type="EMBL" id="SEB89807.1"/>
    </source>
</evidence>
<dbReference type="Proteomes" id="UP000183208">
    <property type="component" value="Unassembled WGS sequence"/>
</dbReference>
<dbReference type="Gene3D" id="3.30.1370.60">
    <property type="entry name" value="Hypothetical oxidoreductase yiak, domain 2"/>
    <property type="match status" value="1"/>
</dbReference>